<keyword evidence="3" id="KW-1185">Reference proteome</keyword>
<dbReference type="InterPro" id="IPR025948">
    <property type="entry name" value="HTH-like_dom"/>
</dbReference>
<dbReference type="EMBL" id="JBHSCO010000008">
    <property type="protein sequence ID" value="MFC4394033.1"/>
    <property type="molecule type" value="Genomic_DNA"/>
</dbReference>
<evidence type="ECO:0000313" key="3">
    <source>
        <dbReference type="Proteomes" id="UP001595719"/>
    </source>
</evidence>
<organism evidence="2 3">
    <name type="scientific">Flavobacterium quisquiliarum</name>
    <dbReference type="NCBI Taxonomy" id="1834436"/>
    <lineage>
        <taxon>Bacteria</taxon>
        <taxon>Pseudomonadati</taxon>
        <taxon>Bacteroidota</taxon>
        <taxon>Flavobacteriia</taxon>
        <taxon>Flavobacteriales</taxon>
        <taxon>Flavobacteriaceae</taxon>
        <taxon>Flavobacterium</taxon>
    </lineage>
</organism>
<dbReference type="Pfam" id="PF01527">
    <property type="entry name" value="HTH_Tnp_1"/>
    <property type="match status" value="1"/>
</dbReference>
<dbReference type="Pfam" id="PF13276">
    <property type="entry name" value="HTH_21"/>
    <property type="match status" value="1"/>
</dbReference>
<evidence type="ECO:0000259" key="1">
    <source>
        <dbReference type="Pfam" id="PF13276"/>
    </source>
</evidence>
<comment type="caution">
    <text evidence="2">The sequence shown here is derived from an EMBL/GenBank/DDBJ whole genome shotgun (WGS) entry which is preliminary data.</text>
</comment>
<accession>A0ABV8WFX8</accession>
<name>A0ABV8WFX8_9FLAO</name>
<dbReference type="InterPro" id="IPR050900">
    <property type="entry name" value="Transposase_IS3/IS150/IS904"/>
</dbReference>
<dbReference type="SUPFAM" id="SSF46689">
    <property type="entry name" value="Homeodomain-like"/>
    <property type="match status" value="1"/>
</dbReference>
<dbReference type="RefSeq" id="WP_179000742.1">
    <property type="nucleotide sequence ID" value="NZ_JBHSCO010000008.1"/>
</dbReference>
<feature type="domain" description="HTH-like" evidence="1">
    <location>
        <begin position="146"/>
        <end position="196"/>
    </location>
</feature>
<dbReference type="InterPro" id="IPR002514">
    <property type="entry name" value="Transposase_8"/>
</dbReference>
<proteinExistence type="predicted"/>
<sequence>MKKKPMVYSFDFKVEAVKLSYERGNIAEVEKELNITSSLLTRWRQDYQKYGTGSFPGTGTLRLSPDDKKKYELKKKIKDLDLKFEIFKKAGDCMYQGKFEIFQFIRNHEKNYSIRKMCKVLNFSTRTYSNWKNQSLSEAQQKRILIKEEITKVFFNFQQRYGAQRIAKILQKNGYKISSSTTKRYMCELGLYCKISKN</sequence>
<dbReference type="PANTHER" id="PTHR46889">
    <property type="entry name" value="TRANSPOSASE INSF FOR INSERTION SEQUENCE IS3B-RELATED"/>
    <property type="match status" value="1"/>
</dbReference>
<dbReference type="InterPro" id="IPR009057">
    <property type="entry name" value="Homeodomain-like_sf"/>
</dbReference>
<dbReference type="Proteomes" id="UP001595719">
    <property type="component" value="Unassembled WGS sequence"/>
</dbReference>
<reference evidence="3" key="1">
    <citation type="journal article" date="2019" name="Int. J. Syst. Evol. Microbiol.">
        <title>The Global Catalogue of Microorganisms (GCM) 10K type strain sequencing project: providing services to taxonomists for standard genome sequencing and annotation.</title>
        <authorList>
            <consortium name="The Broad Institute Genomics Platform"/>
            <consortium name="The Broad Institute Genome Sequencing Center for Infectious Disease"/>
            <person name="Wu L."/>
            <person name="Ma J."/>
        </authorList>
    </citation>
    <scope>NUCLEOTIDE SEQUENCE [LARGE SCALE GENOMIC DNA]</scope>
    <source>
        <strain evidence="3">CGMCC 1.15345</strain>
    </source>
</reference>
<protein>
    <submittedName>
        <fullName evidence="2">Transposase</fullName>
    </submittedName>
</protein>
<evidence type="ECO:0000313" key="2">
    <source>
        <dbReference type="EMBL" id="MFC4394033.1"/>
    </source>
</evidence>
<gene>
    <name evidence="2" type="ORF">ACFOY0_23775</name>
</gene>
<dbReference type="PANTHER" id="PTHR46889:SF7">
    <property type="entry name" value="TRANSPOSASE FOR INSERTION SEQUENCE ELEMENT IS904"/>
    <property type="match status" value="1"/>
</dbReference>